<evidence type="ECO:0000256" key="3">
    <source>
        <dbReference type="ARBA" id="ARBA00029741"/>
    </source>
</evidence>
<dbReference type="InterPro" id="IPR008979">
    <property type="entry name" value="Galactose-bd-like_sf"/>
</dbReference>
<feature type="domain" description="Phosphomannose isomerase type I catalytic" evidence="5">
    <location>
        <begin position="2"/>
        <end position="103"/>
    </location>
</feature>
<evidence type="ECO:0000313" key="7">
    <source>
        <dbReference type="EMBL" id="GAA6268380.1"/>
    </source>
</evidence>
<gene>
    <name evidence="7" type="ORF">F130042H8_14400</name>
</gene>
<dbReference type="CDD" id="cd07010">
    <property type="entry name" value="cupin_PMI_type_I_N_bac"/>
    <property type="match status" value="1"/>
</dbReference>
<dbReference type="Gene3D" id="2.60.120.10">
    <property type="entry name" value="Jelly Rolls"/>
    <property type="match status" value="2"/>
</dbReference>
<dbReference type="InterPro" id="IPR014710">
    <property type="entry name" value="RmlC-like_jellyroll"/>
</dbReference>
<evidence type="ECO:0000259" key="6">
    <source>
        <dbReference type="Pfam" id="PF21621"/>
    </source>
</evidence>
<dbReference type="EMBL" id="BAABXL010000001">
    <property type="protein sequence ID" value="GAA6268380.1"/>
    <property type="molecule type" value="Genomic_DNA"/>
</dbReference>
<dbReference type="InterPro" id="IPR051804">
    <property type="entry name" value="Carb_Metab_Reg_Kinase/Isom"/>
</dbReference>
<evidence type="ECO:0000256" key="2">
    <source>
        <dbReference type="ARBA" id="ARBA00022833"/>
    </source>
</evidence>
<evidence type="ECO:0000259" key="5">
    <source>
        <dbReference type="Pfam" id="PF20511"/>
    </source>
</evidence>
<comment type="caution">
    <text evidence="7">The sequence shown here is derived from an EMBL/GenBank/DDBJ whole genome shotgun (WGS) entry which is preliminary data.</text>
</comment>
<evidence type="ECO:0000256" key="4">
    <source>
        <dbReference type="ARBA" id="ARBA00030762"/>
    </source>
</evidence>
<evidence type="ECO:0000256" key="1">
    <source>
        <dbReference type="ARBA" id="ARBA00022723"/>
    </source>
</evidence>
<organism evidence="7 8">
    <name type="scientific">Enterocloster alcoholdehydrogenati</name>
    <dbReference type="NCBI Taxonomy" id="2547410"/>
    <lineage>
        <taxon>Bacteria</taxon>
        <taxon>Bacillati</taxon>
        <taxon>Bacillota</taxon>
        <taxon>Clostridia</taxon>
        <taxon>Lachnospirales</taxon>
        <taxon>Lachnospiraceae</taxon>
        <taxon>Enterocloster</taxon>
    </lineage>
</organism>
<dbReference type="Pfam" id="PF20511">
    <property type="entry name" value="PMI_typeI_cat"/>
    <property type="match status" value="1"/>
</dbReference>
<keyword evidence="2" id="KW-0862">Zinc</keyword>
<dbReference type="SUPFAM" id="SSF51182">
    <property type="entry name" value="RmlC-like cupins"/>
    <property type="match status" value="1"/>
</dbReference>
<dbReference type="InterPro" id="IPR049071">
    <property type="entry name" value="MPI_cupin_dom"/>
</dbReference>
<dbReference type="PANTHER" id="PTHR42742:SF3">
    <property type="entry name" value="FRUCTOKINASE"/>
    <property type="match status" value="1"/>
</dbReference>
<accession>A0ABQ0AWG6</accession>
<feature type="domain" description="Mannose-6-phosphate isomerase cupin" evidence="6">
    <location>
        <begin position="237"/>
        <end position="307"/>
    </location>
</feature>
<sequence>MFLNPVFKEAVWGGSRLKEQFGYDIPGSHTGECWAISAHENGDCEVAEGEYKGMRLSELWAAHPELFGNEDGRLGDRFPLLIKIIDARDDLSIQVHPDNTYATAHENGSLGKTECWYIADCEPGASIVIGHHAKDEAELKEMVEQGLWSRLIREVPVHKGDFFQINPGCIHAIKGGTVILETQQSSDVTYRVYDYDRKWNGELRKLHVKESLDVIKAPFVPAQDQRKSLQTEGAHIEHLETCHFYTVEKYEVHGQWQHKFTEGFANVSVLEGEGTADGIPVKKGSHFIVPAGHGICRFTGNMTLIASWVPAGETEETADNSVSIRVLDWLGRTKAFAQDAEEAVLAFEDVYEEGDTIRFHFPEREKFYTVRADDAMDESLVYMTEKELTYDIPFHEKKFSYNPKCFTGKRHYLTCRRAADYETGAYRNLAKNVMDQHGDRGCYPHASANVETRGESVFAARNAIDGVAATLSHGSWPYESWGINRRDDAELLLEFGRPVDVDRIRLWTRADFPHDNWWVRATLTFSDGTAEIVEMEKSEKAHSFSVVRKGITWVRLSELIKADDPSPFPALTQIEVYGTEGHKL</sequence>
<protein>
    <recommendedName>
        <fullName evidence="3">Phosphohexomutase</fullName>
    </recommendedName>
    <alternativeName>
        <fullName evidence="4">Phosphomannose isomerase</fullName>
    </alternativeName>
</protein>
<name>A0ABQ0AWG6_9FIRM</name>
<dbReference type="InterPro" id="IPR046457">
    <property type="entry name" value="PMI_typeI_cat"/>
</dbReference>
<dbReference type="Proteomes" id="UP001600894">
    <property type="component" value="Unassembled WGS sequence"/>
</dbReference>
<proteinExistence type="predicted"/>
<dbReference type="SUPFAM" id="SSF49785">
    <property type="entry name" value="Galactose-binding domain-like"/>
    <property type="match status" value="1"/>
</dbReference>
<keyword evidence="8" id="KW-1185">Reference proteome</keyword>
<dbReference type="PANTHER" id="PTHR42742">
    <property type="entry name" value="TRANSCRIPTIONAL REPRESSOR MPRA"/>
    <property type="match status" value="1"/>
</dbReference>
<dbReference type="InterPro" id="IPR011051">
    <property type="entry name" value="RmlC_Cupin_sf"/>
</dbReference>
<keyword evidence="1" id="KW-0479">Metal-binding</keyword>
<evidence type="ECO:0000313" key="8">
    <source>
        <dbReference type="Proteomes" id="UP001600894"/>
    </source>
</evidence>
<reference evidence="7 8" key="1">
    <citation type="submission" date="2024-04" db="EMBL/GenBank/DDBJ databases">
        <title>Defined microbial consortia suppress multidrug-resistant proinflammatory Enterobacteriaceae via ecological control.</title>
        <authorList>
            <person name="Furuichi M."/>
            <person name="Kawaguchi T."/>
            <person name="Pust M."/>
            <person name="Yasuma K."/>
            <person name="Plichta D."/>
            <person name="Hasegawa N."/>
            <person name="Ohya T."/>
            <person name="Bhattarai S."/>
            <person name="Sasajima S."/>
            <person name="Aoto Y."/>
            <person name="Tuganbaev T."/>
            <person name="Yaginuma M."/>
            <person name="Ueda M."/>
            <person name="Okahashi N."/>
            <person name="Amafuji K."/>
            <person name="Kiridooshi Y."/>
            <person name="Sugita K."/>
            <person name="Strazar M."/>
            <person name="Skelly A."/>
            <person name="Suda W."/>
            <person name="Hattori M."/>
            <person name="Nakamoto N."/>
            <person name="Caballero S."/>
            <person name="Norman J."/>
            <person name="Olle B."/>
            <person name="Tanoue T."/>
            <person name="Arita M."/>
            <person name="Bucci V."/>
            <person name="Atarashi K."/>
            <person name="Xavier R."/>
            <person name="Honda K."/>
        </authorList>
    </citation>
    <scope>NUCLEOTIDE SEQUENCE [LARGE SCALE GENOMIC DNA]</scope>
    <source>
        <strain evidence="8">f13</strain>
    </source>
</reference>
<dbReference type="Pfam" id="PF21621">
    <property type="entry name" value="MPI_cupin_dom"/>
    <property type="match status" value="1"/>
</dbReference>